<protein>
    <submittedName>
        <fullName evidence="1">Uncharacterized protein</fullName>
    </submittedName>
</protein>
<dbReference type="AlphaFoldDB" id="A0A086SU02"/>
<dbReference type="EMBL" id="JPKY01000186">
    <property type="protein sequence ID" value="KFH40584.1"/>
    <property type="molecule type" value="Genomic_DNA"/>
</dbReference>
<accession>A0A086SU02</accession>
<evidence type="ECO:0000313" key="1">
    <source>
        <dbReference type="EMBL" id="KFH40584.1"/>
    </source>
</evidence>
<evidence type="ECO:0000313" key="2">
    <source>
        <dbReference type="Proteomes" id="UP000029964"/>
    </source>
</evidence>
<reference evidence="2" key="1">
    <citation type="journal article" date="2014" name="Genome Announc.">
        <title>Genome sequence and annotation of Acremonium chrysogenum, producer of the beta-lactam antibiotic cephalosporin C.</title>
        <authorList>
            <person name="Terfehr D."/>
            <person name="Dahlmann T.A."/>
            <person name="Specht T."/>
            <person name="Zadra I."/>
            <person name="Kuernsteiner H."/>
            <person name="Kueck U."/>
        </authorList>
    </citation>
    <scope>NUCLEOTIDE SEQUENCE [LARGE SCALE GENOMIC DNA]</scope>
    <source>
        <strain evidence="2">ATCC 11550 / CBS 779.69 / DSM 880 / IAM 14645 / JCM 23072 / IMI 49137</strain>
    </source>
</reference>
<organism evidence="1 2">
    <name type="scientific">Hapsidospora chrysogenum (strain ATCC 11550 / CBS 779.69 / DSM 880 / IAM 14645 / JCM 23072 / IMI 49137)</name>
    <name type="common">Acremonium chrysogenum</name>
    <dbReference type="NCBI Taxonomy" id="857340"/>
    <lineage>
        <taxon>Eukaryota</taxon>
        <taxon>Fungi</taxon>
        <taxon>Dikarya</taxon>
        <taxon>Ascomycota</taxon>
        <taxon>Pezizomycotina</taxon>
        <taxon>Sordariomycetes</taxon>
        <taxon>Hypocreomycetidae</taxon>
        <taxon>Hypocreales</taxon>
        <taxon>Bionectriaceae</taxon>
        <taxon>Hapsidospora</taxon>
    </lineage>
</organism>
<comment type="caution">
    <text evidence="1">The sequence shown here is derived from an EMBL/GenBank/DDBJ whole genome shotgun (WGS) entry which is preliminary data.</text>
</comment>
<dbReference type="Proteomes" id="UP000029964">
    <property type="component" value="Unassembled WGS sequence"/>
</dbReference>
<keyword evidence="2" id="KW-1185">Reference proteome</keyword>
<proteinExistence type="predicted"/>
<name>A0A086SU02_HAPC1</name>
<gene>
    <name evidence="1" type="ORF">ACRE_087220</name>
</gene>
<dbReference type="HOGENOM" id="CLU_2960165_0_0_1"/>
<sequence>MWVRDAACAELQYDRALLPPDSYVRQIHDAGHASAVFCFGDAIMILKVRLADEGKRREQ</sequence>
<dbReference type="OrthoDB" id="5404599at2759"/>